<dbReference type="InterPro" id="IPR051503">
    <property type="entry name" value="ComplSys_Reg/VirEntry_Med"/>
</dbReference>
<dbReference type="CDD" id="cd00033">
    <property type="entry name" value="CCP"/>
    <property type="match status" value="5"/>
</dbReference>
<proteinExistence type="predicted"/>
<feature type="chain" id="PRO_5044883910" description="Sushi domain-containing protein" evidence="6">
    <location>
        <begin position="17"/>
        <end position="463"/>
    </location>
</feature>
<sequence length="463" mass="51292">MKRTLVLFCSVVCVASQTEHPDGVACTEPLPEVDNAEPSLEYMKESYTEGSLLPFSCKLGYVSAGRTVFSCSKSKWVGVRQGKCIPRPCELPEDIPNGSYETVQGTDLVFGTVIKYSCNDGYRMVSRFETRVCMLAGWSGSLPVCEAVSCEPEDHPSLILHGLPEDDTPVVYGHKLQFACADSGMVLRGEQEVTCTSTGQWNHPFPKCEVVTCELGRTDPAVTLRGTAAHGDPVKYGETLHFTCAQEGMAISGEKQVTCTASGEWSAPFPKCEEITCARNDIHSSVRVQGLPSGNGPARLGTKLSFSCTYSGMVLRGKREVICLNSGRWSSTFPRCEVPGGSCGPPPQVRFADVISAWKPVYSNGELVQFKCQPYYILEGDKQKQCVNGEWTKTMRCREPCTVTQEDMDQRNIEFKVKREDLRYVPHNDRVTFVCKAGMRQTRDSVGFQRYCRDGHMRFPECS</sequence>
<comment type="caution">
    <text evidence="8">The sequence shown here is derived from an EMBL/GenBank/DDBJ whole genome shotgun (WGS) entry which is preliminary data.</text>
</comment>
<feature type="domain" description="Sushi" evidence="7">
    <location>
        <begin position="341"/>
        <end position="399"/>
    </location>
</feature>
<evidence type="ECO:0000313" key="8">
    <source>
        <dbReference type="EMBL" id="KAL2090372.1"/>
    </source>
</evidence>
<dbReference type="Gene3D" id="2.10.70.10">
    <property type="entry name" value="Complement Module, domain 1"/>
    <property type="match status" value="7"/>
</dbReference>
<feature type="disulfide bond" evidence="5">
    <location>
        <begin position="57"/>
        <end position="84"/>
    </location>
</feature>
<evidence type="ECO:0000256" key="2">
    <source>
        <dbReference type="ARBA" id="ARBA00022659"/>
    </source>
</evidence>
<keyword evidence="3 6" id="KW-0732">Signal</keyword>
<protein>
    <recommendedName>
        <fullName evidence="7">Sushi domain-containing protein</fullName>
    </recommendedName>
</protein>
<name>A0ABD1JU21_9TELE</name>
<comment type="caution">
    <text evidence="5">Lacks conserved residue(s) required for the propagation of feature annotation.</text>
</comment>
<reference evidence="8 9" key="1">
    <citation type="submission" date="2024-09" db="EMBL/GenBank/DDBJ databases">
        <title>A chromosome-level genome assembly of Gray's grenadier anchovy, Coilia grayii.</title>
        <authorList>
            <person name="Fu Z."/>
        </authorList>
    </citation>
    <scope>NUCLEOTIDE SEQUENCE [LARGE SCALE GENOMIC DNA]</scope>
    <source>
        <strain evidence="8">G4</strain>
        <tissue evidence="8">Muscle</tissue>
    </source>
</reference>
<feature type="domain" description="Sushi" evidence="7">
    <location>
        <begin position="24"/>
        <end position="86"/>
    </location>
</feature>
<feature type="disulfide bond" evidence="5">
    <location>
        <begin position="118"/>
        <end position="145"/>
    </location>
</feature>
<evidence type="ECO:0000256" key="6">
    <source>
        <dbReference type="SAM" id="SignalP"/>
    </source>
</evidence>
<evidence type="ECO:0000256" key="4">
    <source>
        <dbReference type="ARBA" id="ARBA00023157"/>
    </source>
</evidence>
<dbReference type="PANTHER" id="PTHR45785:SF2">
    <property type="entry name" value="COMPLEMENT FACTOR H-RELATED"/>
    <property type="match status" value="1"/>
</dbReference>
<keyword evidence="9" id="KW-1185">Reference proteome</keyword>
<dbReference type="InterPro" id="IPR000436">
    <property type="entry name" value="Sushi_SCR_CCP_dom"/>
</dbReference>
<feature type="signal peptide" evidence="6">
    <location>
        <begin position="1"/>
        <end position="16"/>
    </location>
</feature>
<dbReference type="InterPro" id="IPR035976">
    <property type="entry name" value="Sushi/SCR/CCP_sf"/>
</dbReference>
<dbReference type="PANTHER" id="PTHR45785">
    <property type="entry name" value="COMPLEMENT FACTOR H-RELATED"/>
    <property type="match status" value="1"/>
</dbReference>
<feature type="domain" description="Sushi" evidence="7">
    <location>
        <begin position="211"/>
        <end position="274"/>
    </location>
</feature>
<feature type="domain" description="Sushi" evidence="7">
    <location>
        <begin position="87"/>
        <end position="147"/>
    </location>
</feature>
<dbReference type="EMBL" id="JBHFQA010000012">
    <property type="protein sequence ID" value="KAL2090372.1"/>
    <property type="molecule type" value="Genomic_DNA"/>
</dbReference>
<evidence type="ECO:0000256" key="3">
    <source>
        <dbReference type="ARBA" id="ARBA00022729"/>
    </source>
</evidence>
<evidence type="ECO:0000313" key="9">
    <source>
        <dbReference type="Proteomes" id="UP001591681"/>
    </source>
</evidence>
<keyword evidence="4 5" id="KW-1015">Disulfide bond</keyword>
<dbReference type="PROSITE" id="PS50923">
    <property type="entry name" value="SUSHI"/>
    <property type="match status" value="6"/>
</dbReference>
<gene>
    <name evidence="8" type="ORF">ACEWY4_015060</name>
</gene>
<comment type="subcellular location">
    <subcellularLocation>
        <location evidence="1">Virion</location>
    </subcellularLocation>
</comment>
<evidence type="ECO:0000259" key="7">
    <source>
        <dbReference type="PROSITE" id="PS50923"/>
    </source>
</evidence>
<dbReference type="AlphaFoldDB" id="A0ABD1JU21"/>
<dbReference type="Pfam" id="PF00084">
    <property type="entry name" value="Sushi"/>
    <property type="match status" value="6"/>
</dbReference>
<keyword evidence="2 5" id="KW-0768">Sushi</keyword>
<accession>A0ABD1JU21</accession>
<feature type="disulfide bond" evidence="5">
    <location>
        <begin position="343"/>
        <end position="386"/>
    </location>
</feature>
<dbReference type="SUPFAM" id="SSF57535">
    <property type="entry name" value="Complement control module/SCR domain"/>
    <property type="match status" value="7"/>
</dbReference>
<feature type="domain" description="Sushi" evidence="7">
    <location>
        <begin position="148"/>
        <end position="210"/>
    </location>
</feature>
<dbReference type="Proteomes" id="UP001591681">
    <property type="component" value="Unassembled WGS sequence"/>
</dbReference>
<dbReference type="SMART" id="SM00032">
    <property type="entry name" value="CCP"/>
    <property type="match status" value="7"/>
</dbReference>
<organism evidence="8 9">
    <name type="scientific">Coilia grayii</name>
    <name type="common">Gray's grenadier anchovy</name>
    <dbReference type="NCBI Taxonomy" id="363190"/>
    <lineage>
        <taxon>Eukaryota</taxon>
        <taxon>Metazoa</taxon>
        <taxon>Chordata</taxon>
        <taxon>Craniata</taxon>
        <taxon>Vertebrata</taxon>
        <taxon>Euteleostomi</taxon>
        <taxon>Actinopterygii</taxon>
        <taxon>Neopterygii</taxon>
        <taxon>Teleostei</taxon>
        <taxon>Clupei</taxon>
        <taxon>Clupeiformes</taxon>
        <taxon>Clupeoidei</taxon>
        <taxon>Engraulidae</taxon>
        <taxon>Coilinae</taxon>
        <taxon>Coilia</taxon>
    </lineage>
</organism>
<evidence type="ECO:0000256" key="1">
    <source>
        <dbReference type="ARBA" id="ARBA00004328"/>
    </source>
</evidence>
<evidence type="ECO:0000256" key="5">
    <source>
        <dbReference type="PROSITE-ProRule" id="PRU00302"/>
    </source>
</evidence>
<feature type="domain" description="Sushi" evidence="7">
    <location>
        <begin position="275"/>
        <end position="338"/>
    </location>
</feature>